<sequence>MGFKFSEPNLKNSANAVVKFKGSNLAAELVNLTVLNTHIGLKFDRFVANGYDLDVASAVWQI</sequence>
<name>M3JD97_9BACT</name>
<evidence type="ECO:0000313" key="2">
    <source>
        <dbReference type="Proteomes" id="UP000011782"/>
    </source>
</evidence>
<proteinExistence type="predicted"/>
<organism evidence="1 2">
    <name type="scientific">Campylobacter showae CC57C</name>
    <dbReference type="NCBI Taxonomy" id="1073353"/>
    <lineage>
        <taxon>Bacteria</taxon>
        <taxon>Pseudomonadati</taxon>
        <taxon>Campylobacterota</taxon>
        <taxon>Epsilonproteobacteria</taxon>
        <taxon>Campylobacterales</taxon>
        <taxon>Campylobacteraceae</taxon>
        <taxon>Campylobacter</taxon>
    </lineage>
</organism>
<comment type="caution">
    <text evidence="1">The sequence shown here is derived from an EMBL/GenBank/DDBJ whole genome shotgun (WGS) entry which is preliminary data.</text>
</comment>
<dbReference type="AlphaFoldDB" id="M3JD97"/>
<dbReference type="Proteomes" id="UP000011782">
    <property type="component" value="Unassembled WGS sequence"/>
</dbReference>
<gene>
    <name evidence="1" type="ORF">H740_01997</name>
</gene>
<dbReference type="EMBL" id="AOTD01000045">
    <property type="protein sequence ID" value="EMG31313.1"/>
    <property type="molecule type" value="Genomic_DNA"/>
</dbReference>
<dbReference type="STRING" id="1073353.H740_01997"/>
<accession>M3JD97</accession>
<reference evidence="1 2" key="1">
    <citation type="submission" date="2013-02" db="EMBL/GenBank/DDBJ databases">
        <title>Co-occurrence of anaerobic bacteria in colorectal carcinomas.</title>
        <authorList>
            <person name="Holt R.A."/>
            <person name="Warren R.L."/>
            <person name="Allen-Vercoe E."/>
            <person name="Pleasance S."/>
            <person name="Freeman D.J."/>
            <person name="Watson P."/>
            <person name="Moore R."/>
            <person name="Cochrane K."/>
        </authorList>
    </citation>
    <scope>NUCLEOTIDE SEQUENCE [LARGE SCALE GENOMIC DNA]</scope>
    <source>
        <strain evidence="1 2">CC57C</strain>
    </source>
</reference>
<evidence type="ECO:0000313" key="1">
    <source>
        <dbReference type="EMBL" id="EMG31313.1"/>
    </source>
</evidence>
<protein>
    <submittedName>
        <fullName evidence="1">Uncharacterized protein</fullName>
    </submittedName>
</protein>